<dbReference type="Proteomes" id="UP000253729">
    <property type="component" value="Unassembled WGS sequence"/>
</dbReference>
<evidence type="ECO:0000313" key="2">
    <source>
        <dbReference type="Proteomes" id="UP000253729"/>
    </source>
</evidence>
<keyword evidence="2" id="KW-1185">Reference proteome</keyword>
<sequence>MHLLFLVFRQKLQGQERFQSGSTLRSSVHLDKSNPASMAGKLDRTCRRGVQGVQINQVYWPRHEDWDQTWDMRLASRIRSQSYRCTSSHLSCTTPHKTQRHEIISGIFQTVDFETLKAFHRVCLRRYRVATNFLFCRVRTDGGLLDLIRPDRSLRQLTVRPTIAVVHQVHRRRFTTALTGMDSRDSPILPALQGIRLIANEPPCLSLPLFTGLRNLQINMETVRLPEGLTWKSLTDLSLRAYRDIALSNGV</sequence>
<organism evidence="1 2">
    <name type="scientific">Aspergillus welwitschiae</name>
    <dbReference type="NCBI Taxonomy" id="1341132"/>
    <lineage>
        <taxon>Eukaryota</taxon>
        <taxon>Fungi</taxon>
        <taxon>Dikarya</taxon>
        <taxon>Ascomycota</taxon>
        <taxon>Pezizomycotina</taxon>
        <taxon>Eurotiomycetes</taxon>
        <taxon>Eurotiomycetidae</taxon>
        <taxon>Eurotiales</taxon>
        <taxon>Aspergillaceae</taxon>
        <taxon>Aspergillus</taxon>
        <taxon>Aspergillus subgen. Circumdati</taxon>
    </lineage>
</organism>
<evidence type="ECO:0000313" key="1">
    <source>
        <dbReference type="EMBL" id="RDH26721.1"/>
    </source>
</evidence>
<dbReference type="AlphaFoldDB" id="A0A3F3PIG2"/>
<protein>
    <recommendedName>
        <fullName evidence="3">F-box domain-containing protein</fullName>
    </recommendedName>
</protein>
<gene>
    <name evidence="1" type="ORF">BDQ94DRAFT_164249</name>
</gene>
<evidence type="ECO:0008006" key="3">
    <source>
        <dbReference type="Google" id="ProtNLM"/>
    </source>
</evidence>
<reference evidence="1 2" key="1">
    <citation type="submission" date="2018-07" db="EMBL/GenBank/DDBJ databases">
        <title>The genomes of Aspergillus section Nigri reveals drivers in fungal speciation.</title>
        <authorList>
            <consortium name="DOE Joint Genome Institute"/>
            <person name="Vesth T.C."/>
            <person name="Nybo J."/>
            <person name="Theobald S."/>
            <person name="Brandl J."/>
            <person name="Frisvad J.C."/>
            <person name="Nielsen K.F."/>
            <person name="Lyhne E.K."/>
            <person name="Kogle M.E."/>
            <person name="Kuo A."/>
            <person name="Riley R."/>
            <person name="Clum A."/>
            <person name="Nolan M."/>
            <person name="Lipzen A."/>
            <person name="Salamov A."/>
            <person name="Henrissat B."/>
            <person name="Wiebenga A."/>
            <person name="De vries R.P."/>
            <person name="Grigoriev I.V."/>
            <person name="Mortensen U.H."/>
            <person name="Andersen M.R."/>
            <person name="Baker S.E."/>
        </authorList>
    </citation>
    <scope>NUCLEOTIDE SEQUENCE [LARGE SCALE GENOMIC DNA]</scope>
    <source>
        <strain evidence="1 2">CBS 139.54b</strain>
    </source>
</reference>
<proteinExistence type="predicted"/>
<accession>A0A3F3PIG2</accession>
<name>A0A3F3PIG2_9EURO</name>
<dbReference type="GeneID" id="38138315"/>
<dbReference type="RefSeq" id="XP_026619743.1">
    <property type="nucleotide sequence ID" value="XM_026769959.1"/>
</dbReference>
<dbReference type="EMBL" id="KZ852122">
    <property type="protein sequence ID" value="RDH26721.1"/>
    <property type="molecule type" value="Genomic_DNA"/>
</dbReference>